<protein>
    <submittedName>
        <fullName evidence="1">Uncharacterized protein</fullName>
    </submittedName>
</protein>
<name>A0ABU0SHI7_9ACTN</name>
<accession>A0ABU0SHI7</accession>
<keyword evidence="2" id="KW-1185">Reference proteome</keyword>
<proteinExistence type="predicted"/>
<evidence type="ECO:0000313" key="1">
    <source>
        <dbReference type="EMBL" id="MDQ1023020.1"/>
    </source>
</evidence>
<comment type="caution">
    <text evidence="1">The sequence shown here is derived from an EMBL/GenBank/DDBJ whole genome shotgun (WGS) entry which is preliminary data.</text>
</comment>
<organism evidence="1 2">
    <name type="scientific">Streptomyces umbrinus</name>
    <dbReference type="NCBI Taxonomy" id="67370"/>
    <lineage>
        <taxon>Bacteria</taxon>
        <taxon>Bacillati</taxon>
        <taxon>Actinomycetota</taxon>
        <taxon>Actinomycetes</taxon>
        <taxon>Kitasatosporales</taxon>
        <taxon>Streptomycetaceae</taxon>
        <taxon>Streptomyces</taxon>
        <taxon>Streptomyces phaeochromogenes group</taxon>
    </lineage>
</organism>
<dbReference type="EMBL" id="JAUSZI010000002">
    <property type="protein sequence ID" value="MDQ1023020.1"/>
    <property type="molecule type" value="Genomic_DNA"/>
</dbReference>
<evidence type="ECO:0000313" key="2">
    <source>
        <dbReference type="Proteomes" id="UP001230328"/>
    </source>
</evidence>
<gene>
    <name evidence="1" type="ORF">QF035_000602</name>
</gene>
<reference evidence="1 2" key="1">
    <citation type="submission" date="2023-07" db="EMBL/GenBank/DDBJ databases">
        <title>Comparative genomics of wheat-associated soil bacteria to identify genetic determinants of phenazine resistance.</title>
        <authorList>
            <person name="Mouncey N."/>
        </authorList>
    </citation>
    <scope>NUCLEOTIDE SEQUENCE [LARGE SCALE GENOMIC DNA]</scope>
    <source>
        <strain evidence="1 2">V2I4</strain>
    </source>
</reference>
<sequence length="93" mass="10319">MFARGTQSRLLDCVDSANAKFSLPGPLSFVNCIANAPTAVWRWWNPGTKRITYRMKLRDGTTKVLYLGRSYDTPVLMEGSSSASAWEAMPVSD</sequence>
<dbReference type="Proteomes" id="UP001230328">
    <property type="component" value="Unassembled WGS sequence"/>
</dbReference>